<name>A0A835XVW5_9CHLO</name>
<feature type="compositionally biased region" description="Low complexity" evidence="2">
    <location>
        <begin position="420"/>
        <end position="433"/>
    </location>
</feature>
<protein>
    <submittedName>
        <fullName evidence="3">Uncharacterized protein</fullName>
    </submittedName>
</protein>
<dbReference type="AlphaFoldDB" id="A0A835XVW5"/>
<reference evidence="3" key="1">
    <citation type="journal article" date="2020" name="bioRxiv">
        <title>Comparative genomics of Chlamydomonas.</title>
        <authorList>
            <person name="Craig R.J."/>
            <person name="Hasan A.R."/>
            <person name="Ness R.W."/>
            <person name="Keightley P.D."/>
        </authorList>
    </citation>
    <scope>NUCLEOTIDE SEQUENCE</scope>
    <source>
        <strain evidence="3">CCAP 11/70</strain>
    </source>
</reference>
<evidence type="ECO:0000256" key="2">
    <source>
        <dbReference type="SAM" id="MobiDB-lite"/>
    </source>
</evidence>
<dbReference type="Gene3D" id="3.80.10.10">
    <property type="entry name" value="Ribonuclease Inhibitor"/>
    <property type="match status" value="1"/>
</dbReference>
<keyword evidence="4" id="KW-1185">Reference proteome</keyword>
<evidence type="ECO:0000313" key="3">
    <source>
        <dbReference type="EMBL" id="KAG2492107.1"/>
    </source>
</evidence>
<evidence type="ECO:0000256" key="1">
    <source>
        <dbReference type="ARBA" id="ARBA00004430"/>
    </source>
</evidence>
<accession>A0A835XVW5</accession>
<gene>
    <name evidence="3" type="ORF">HYH03_009598</name>
</gene>
<feature type="region of interest" description="Disordered" evidence="2">
    <location>
        <begin position="409"/>
        <end position="433"/>
    </location>
</feature>
<dbReference type="GO" id="GO:0005930">
    <property type="term" value="C:axoneme"/>
    <property type="evidence" value="ECO:0007669"/>
    <property type="project" value="UniProtKB-SubCell"/>
</dbReference>
<proteinExistence type="predicted"/>
<sequence>MADNRGAATLETVLHQLGVDAADRIVDAILPRPGVPLSRSCFGSARLACRALRSFLDGGVRHLRLEVHFRATPSQVPRLERWPLANSLEIMLNPVGSDVEDGTHDLREQLSTLLLLPLMVQSPESRKRIMSLAVRWGFEGDAEWGLQESVSPLAIEQLAKFGLPAVKELNLDIPIDTVLSYNWQHMYGSLASNCPQLESLRLTSCEALEGIGALAGRLKQLRIAPVFLSSSIDAPPELVGTLSQLTALTELTIQDGFFDSAEQLRDIINIMPAGKPEFTLELDVSPSDETPGGRWGAVFRNGLLQDLRYNGQLNQLTFLCTSVLQPSFVLGPRVAHLNLVVIWVQEDPIPADELAALQGLLARCDRVDLGSLGLPDAPSLPSAAQALALFGAPKKVMWDLGFGGLTEVRFPAPPPPAPAPTDGAQAAPATAAAGAPADAAAEAAAAAPGAADAVAEAPAAAAGGGGVSGPPPLPAPADVLRRAVDLLAAAHRGEPLTPCAPHMASLILARGAGVGFLAQAPGAVLPWFNELARAHVPPAFLPLFNPVAAARVLPAAGAVVLATTEVPGAVAALAAAAAAVAAGRPQGELELIPVGEGSGGADPARALSDALSEALEATLRDGAAHGPAALLEWTVAFTSYLKALPRPQGAVREGAEA</sequence>
<dbReference type="Proteomes" id="UP000612055">
    <property type="component" value="Unassembled WGS sequence"/>
</dbReference>
<dbReference type="OrthoDB" id="550061at2759"/>
<evidence type="ECO:0000313" key="4">
    <source>
        <dbReference type="Proteomes" id="UP000612055"/>
    </source>
</evidence>
<comment type="subcellular location">
    <subcellularLocation>
        <location evidence="1">Cytoplasm</location>
        <location evidence="1">Cytoskeleton</location>
        <location evidence="1">Cilium axoneme</location>
    </subcellularLocation>
</comment>
<dbReference type="InterPro" id="IPR032675">
    <property type="entry name" value="LRR_dom_sf"/>
</dbReference>
<comment type="caution">
    <text evidence="3">The sequence shown here is derived from an EMBL/GenBank/DDBJ whole genome shotgun (WGS) entry which is preliminary data.</text>
</comment>
<dbReference type="EMBL" id="JAEHOE010000047">
    <property type="protein sequence ID" value="KAG2492107.1"/>
    <property type="molecule type" value="Genomic_DNA"/>
</dbReference>
<organism evidence="3 4">
    <name type="scientific">Edaphochlamys debaryana</name>
    <dbReference type="NCBI Taxonomy" id="47281"/>
    <lineage>
        <taxon>Eukaryota</taxon>
        <taxon>Viridiplantae</taxon>
        <taxon>Chlorophyta</taxon>
        <taxon>core chlorophytes</taxon>
        <taxon>Chlorophyceae</taxon>
        <taxon>CS clade</taxon>
        <taxon>Chlamydomonadales</taxon>
        <taxon>Chlamydomonadales incertae sedis</taxon>
        <taxon>Edaphochlamys</taxon>
    </lineage>
</organism>